<proteinExistence type="predicted"/>
<dbReference type="Proteomes" id="UP001367030">
    <property type="component" value="Unassembled WGS sequence"/>
</dbReference>
<dbReference type="InterPro" id="IPR036249">
    <property type="entry name" value="Thioredoxin-like_sf"/>
</dbReference>
<keyword evidence="5" id="KW-1185">Reference proteome</keyword>
<evidence type="ECO:0000259" key="2">
    <source>
        <dbReference type="PROSITE" id="PS50404"/>
    </source>
</evidence>
<reference evidence="4 5" key="1">
    <citation type="submission" date="2024-03" db="EMBL/GenBank/DDBJ databases">
        <title>Novel species of the genus Variovorax.</title>
        <authorList>
            <person name="Liu Q."/>
            <person name="Xin Y.-H."/>
        </authorList>
    </citation>
    <scope>NUCLEOTIDE SEQUENCE [LARGE SCALE GENOMIC DNA]</scope>
    <source>
        <strain evidence="4 5">KACC 18901</strain>
    </source>
</reference>
<dbReference type="InterPro" id="IPR004045">
    <property type="entry name" value="Glutathione_S-Trfase_N"/>
</dbReference>
<organism evidence="4 5">
    <name type="scientific">Variovorax robiniae</name>
    <dbReference type="NCBI Taxonomy" id="1836199"/>
    <lineage>
        <taxon>Bacteria</taxon>
        <taxon>Pseudomonadati</taxon>
        <taxon>Pseudomonadota</taxon>
        <taxon>Betaproteobacteria</taxon>
        <taxon>Burkholderiales</taxon>
        <taxon>Comamonadaceae</taxon>
        <taxon>Variovorax</taxon>
    </lineage>
</organism>
<dbReference type="PROSITE" id="PS50404">
    <property type="entry name" value="GST_NTER"/>
    <property type="match status" value="1"/>
</dbReference>
<dbReference type="PANTHER" id="PTHR43969">
    <property type="entry name" value="GLUTATHIONE S TRANSFERASE D10, ISOFORM A-RELATED"/>
    <property type="match status" value="1"/>
</dbReference>
<evidence type="ECO:0000313" key="4">
    <source>
        <dbReference type="EMBL" id="MEJ8852996.1"/>
    </source>
</evidence>
<sequence>MKLHYHPISTTSRPVMLFAAESGIPLDMQVVDIFTGEHMKPPYTGLNPNKLIPTLEDGDFVLTENSAILKYLADKTDSPAYPKDLQKRARVNERMDWVNTQLCIDLVYSLVYPQIFDTHKRRSDEAQAATLERGRERALGWLKVLDENVLGQGNKYLCGDDITIADYHAVSYVALAEVIGSDLAAFPNVKAWLGRMKALKSWGKVFEVIDGYAASLKSKQMMAV</sequence>
<dbReference type="InterPro" id="IPR004046">
    <property type="entry name" value="GST_C"/>
</dbReference>
<name>A0ABU8WZR9_9BURK</name>
<feature type="domain" description="GST C-terminal" evidence="3">
    <location>
        <begin position="84"/>
        <end position="224"/>
    </location>
</feature>
<evidence type="ECO:0000313" key="5">
    <source>
        <dbReference type="Proteomes" id="UP001367030"/>
    </source>
</evidence>
<evidence type="ECO:0000259" key="3">
    <source>
        <dbReference type="PROSITE" id="PS50405"/>
    </source>
</evidence>
<comment type="subunit">
    <text evidence="1">Homodimer.</text>
</comment>
<dbReference type="SUPFAM" id="SSF47616">
    <property type="entry name" value="GST C-terminal domain-like"/>
    <property type="match status" value="1"/>
</dbReference>
<accession>A0ABU8WZR9</accession>
<dbReference type="Gene3D" id="1.20.1050.10">
    <property type="match status" value="1"/>
</dbReference>
<dbReference type="SUPFAM" id="SSF52833">
    <property type="entry name" value="Thioredoxin-like"/>
    <property type="match status" value="1"/>
</dbReference>
<dbReference type="Pfam" id="PF13409">
    <property type="entry name" value="GST_N_2"/>
    <property type="match status" value="1"/>
</dbReference>
<feature type="domain" description="GST N-terminal" evidence="2">
    <location>
        <begin position="1"/>
        <end position="80"/>
    </location>
</feature>
<dbReference type="PANTHER" id="PTHR43969:SF9">
    <property type="entry name" value="GLUTATHIONE S TRANSFERASE D10, ISOFORM A-RELATED"/>
    <property type="match status" value="1"/>
</dbReference>
<evidence type="ECO:0000256" key="1">
    <source>
        <dbReference type="ARBA" id="ARBA00011738"/>
    </source>
</evidence>
<dbReference type="InterPro" id="IPR036282">
    <property type="entry name" value="Glutathione-S-Trfase_C_sf"/>
</dbReference>
<gene>
    <name evidence="4" type="ORF">WKW79_00355</name>
</gene>
<protein>
    <submittedName>
        <fullName evidence="4">Glutathione S-transferase family protein</fullName>
    </submittedName>
</protein>
<dbReference type="InterPro" id="IPR040079">
    <property type="entry name" value="Glutathione_S-Trfase"/>
</dbReference>
<dbReference type="InterPro" id="IPR010987">
    <property type="entry name" value="Glutathione-S-Trfase_C-like"/>
</dbReference>
<dbReference type="PROSITE" id="PS50405">
    <property type="entry name" value="GST_CTER"/>
    <property type="match status" value="1"/>
</dbReference>
<dbReference type="Gene3D" id="3.40.30.10">
    <property type="entry name" value="Glutaredoxin"/>
    <property type="match status" value="1"/>
</dbReference>
<dbReference type="RefSeq" id="WP_340333110.1">
    <property type="nucleotide sequence ID" value="NZ_JBBKZS010000001.1"/>
</dbReference>
<dbReference type="SFLD" id="SFLDG00358">
    <property type="entry name" value="Main_(cytGST)"/>
    <property type="match status" value="1"/>
</dbReference>
<dbReference type="Pfam" id="PF00043">
    <property type="entry name" value="GST_C"/>
    <property type="match status" value="1"/>
</dbReference>
<comment type="caution">
    <text evidence="4">The sequence shown here is derived from an EMBL/GenBank/DDBJ whole genome shotgun (WGS) entry which is preliminary data.</text>
</comment>
<dbReference type="SFLD" id="SFLDS00019">
    <property type="entry name" value="Glutathione_Transferase_(cytos"/>
    <property type="match status" value="1"/>
</dbReference>
<dbReference type="EMBL" id="JBBKZS010000001">
    <property type="protein sequence ID" value="MEJ8852996.1"/>
    <property type="molecule type" value="Genomic_DNA"/>
</dbReference>